<evidence type="ECO:0000256" key="3">
    <source>
        <dbReference type="ARBA" id="ARBA00022691"/>
    </source>
</evidence>
<dbReference type="SUPFAM" id="SSF102114">
    <property type="entry name" value="Radical SAM enzymes"/>
    <property type="match status" value="1"/>
</dbReference>
<dbReference type="HOGENOM" id="CLU_058377_1_0_10"/>
<protein>
    <submittedName>
        <fullName evidence="8">Fe-S oxidoreductases</fullName>
    </submittedName>
</protein>
<dbReference type="Proteomes" id="UP000008794">
    <property type="component" value="Chromosome"/>
</dbReference>
<dbReference type="GO" id="GO:0051539">
    <property type="term" value="F:4 iron, 4 sulfur cluster binding"/>
    <property type="evidence" value="ECO:0007669"/>
    <property type="project" value="UniProtKB-KW"/>
</dbReference>
<proteinExistence type="predicted"/>
<sequence>MTALFHDIIFGPVHSRRLGLSLGVNLLPLSSKLCSFDCIYCECGWNAEHPGGRRFNSREDVRTQLEATLRRMVADSTPPDVITFAGNGEPTMHPDFEAVIGDTIALRDALCPAAKVSVLSNATQIHRDSVRRALLRVDNNILKLDSAFDATVRRMNNPQSASYTVRGIVEAMKRFDGRMILQTMFLRGECGGQPVDNTTEEEVSAWLRLVAEIRPRQVMVYSLDRDTPCPTLEKVTKEELQAIAARVEALGIPCSVAYARTPCSCFSPAPRR</sequence>
<dbReference type="InterPro" id="IPR013785">
    <property type="entry name" value="Aldolase_TIM"/>
</dbReference>
<keyword evidence="5" id="KW-0408">Iron</keyword>
<evidence type="ECO:0000313" key="9">
    <source>
        <dbReference type="Proteomes" id="UP000008794"/>
    </source>
</evidence>
<dbReference type="InterPro" id="IPR040084">
    <property type="entry name" value="GTPase_Obg"/>
</dbReference>
<dbReference type="RefSeq" id="WP_015546489.1">
    <property type="nucleotide sequence ID" value="NC_021030.1"/>
</dbReference>
<evidence type="ECO:0000256" key="6">
    <source>
        <dbReference type="ARBA" id="ARBA00023014"/>
    </source>
</evidence>
<evidence type="ECO:0000313" key="8">
    <source>
        <dbReference type="EMBL" id="CBK63575.1"/>
    </source>
</evidence>
<dbReference type="KEGG" id="ash:AL1_10600"/>
<evidence type="ECO:0000256" key="2">
    <source>
        <dbReference type="ARBA" id="ARBA00022485"/>
    </source>
</evidence>
<keyword evidence="6" id="KW-0411">Iron-sulfur</keyword>
<accession>D4IKW3</accession>
<dbReference type="GO" id="GO:0003824">
    <property type="term" value="F:catalytic activity"/>
    <property type="evidence" value="ECO:0007669"/>
    <property type="project" value="InterPro"/>
</dbReference>
<dbReference type="AlphaFoldDB" id="D4IKW3"/>
<dbReference type="PANTHER" id="PTHR43787:SF11">
    <property type="entry name" value="UPF0026 PROTEIN SLR1464"/>
    <property type="match status" value="1"/>
</dbReference>
<dbReference type="Gene3D" id="3.20.20.70">
    <property type="entry name" value="Aldolase class I"/>
    <property type="match status" value="1"/>
</dbReference>
<dbReference type="InterPro" id="IPR007197">
    <property type="entry name" value="rSAM"/>
</dbReference>
<gene>
    <name evidence="8" type="ORF">AL1_10600</name>
</gene>
<evidence type="ECO:0000259" key="7">
    <source>
        <dbReference type="PROSITE" id="PS51918"/>
    </source>
</evidence>
<reference evidence="8 9" key="1">
    <citation type="submission" date="2010-03" db="EMBL/GenBank/DDBJ databases">
        <title>The genome sequence of Alistipes shahii WAL 8301.</title>
        <authorList>
            <consortium name="metaHIT consortium -- http://www.metahit.eu/"/>
            <person name="Pajon A."/>
            <person name="Turner K."/>
            <person name="Parkhill J."/>
        </authorList>
    </citation>
    <scope>NUCLEOTIDE SEQUENCE [LARGE SCALE GENOMIC DNA]</scope>
    <source>
        <strain evidence="8 9">WAL 8301</strain>
    </source>
</reference>
<evidence type="ECO:0000256" key="1">
    <source>
        <dbReference type="ARBA" id="ARBA00001966"/>
    </source>
</evidence>
<dbReference type="GO" id="GO:0046872">
    <property type="term" value="F:metal ion binding"/>
    <property type="evidence" value="ECO:0007669"/>
    <property type="project" value="UniProtKB-KW"/>
</dbReference>
<dbReference type="InterPro" id="IPR058240">
    <property type="entry name" value="rSAM_sf"/>
</dbReference>
<dbReference type="BioCyc" id="ASHA717959:AL1_RS04930-MONOMER"/>
<keyword evidence="2" id="KW-0004">4Fe-4S</keyword>
<dbReference type="STRING" id="717959.AL1_10600"/>
<organism evidence="8 9">
    <name type="scientific">Alistipes shahii WAL 8301</name>
    <dbReference type="NCBI Taxonomy" id="717959"/>
    <lineage>
        <taxon>Bacteria</taxon>
        <taxon>Pseudomonadati</taxon>
        <taxon>Bacteroidota</taxon>
        <taxon>Bacteroidia</taxon>
        <taxon>Bacteroidales</taxon>
        <taxon>Rikenellaceae</taxon>
        <taxon>Alistipes</taxon>
    </lineage>
</organism>
<keyword evidence="4" id="KW-0479">Metal-binding</keyword>
<dbReference type="PROSITE" id="PS51918">
    <property type="entry name" value="RADICAL_SAM"/>
    <property type="match status" value="1"/>
</dbReference>
<dbReference type="SFLD" id="SFLDG01083">
    <property type="entry name" value="Uncharacterised_Radical_SAM_Su"/>
    <property type="match status" value="1"/>
</dbReference>
<dbReference type="PANTHER" id="PTHR43787">
    <property type="entry name" value="FEMO COFACTOR BIOSYNTHESIS PROTEIN NIFB-RELATED"/>
    <property type="match status" value="1"/>
</dbReference>
<dbReference type="EMBL" id="FP929032">
    <property type="protein sequence ID" value="CBK63575.1"/>
    <property type="molecule type" value="Genomic_DNA"/>
</dbReference>
<reference evidence="8 9" key="2">
    <citation type="submission" date="2010-03" db="EMBL/GenBank/DDBJ databases">
        <authorList>
            <person name="Pajon A."/>
        </authorList>
    </citation>
    <scope>NUCLEOTIDE SEQUENCE [LARGE SCALE GENOMIC DNA]</scope>
    <source>
        <strain evidence="8 9">WAL 8301</strain>
    </source>
</reference>
<feature type="domain" description="Radical SAM core" evidence="7">
    <location>
        <begin position="19"/>
        <end position="253"/>
    </location>
</feature>
<keyword evidence="3" id="KW-0949">S-adenosyl-L-methionine</keyword>
<dbReference type="PATRIC" id="fig|717959.3.peg.2729"/>
<keyword evidence="9" id="KW-1185">Reference proteome</keyword>
<dbReference type="OrthoDB" id="9795504at2"/>
<name>D4IKW3_9BACT</name>
<dbReference type="SFLD" id="SFLDS00029">
    <property type="entry name" value="Radical_SAM"/>
    <property type="match status" value="1"/>
</dbReference>
<dbReference type="CDD" id="cd01335">
    <property type="entry name" value="Radical_SAM"/>
    <property type="match status" value="1"/>
</dbReference>
<dbReference type="Pfam" id="PF04055">
    <property type="entry name" value="Radical_SAM"/>
    <property type="match status" value="1"/>
</dbReference>
<comment type="cofactor">
    <cofactor evidence="1">
        <name>[4Fe-4S] cluster</name>
        <dbReference type="ChEBI" id="CHEBI:49883"/>
    </cofactor>
</comment>
<evidence type="ECO:0000256" key="5">
    <source>
        <dbReference type="ARBA" id="ARBA00023004"/>
    </source>
</evidence>
<evidence type="ECO:0000256" key="4">
    <source>
        <dbReference type="ARBA" id="ARBA00022723"/>
    </source>
</evidence>